<dbReference type="Gene3D" id="2.40.30.100">
    <property type="entry name" value="AF2212/PG0164-like"/>
    <property type="match status" value="1"/>
</dbReference>
<evidence type="ECO:0000313" key="1">
    <source>
        <dbReference type="EMBL" id="RFM29130.1"/>
    </source>
</evidence>
<dbReference type="InterPro" id="IPR037079">
    <property type="entry name" value="AF2212/PG0164-like_sf"/>
</dbReference>
<keyword evidence="2" id="KW-1185">Reference proteome</keyword>
<dbReference type="OrthoDB" id="680797at2"/>
<dbReference type="EMBL" id="QTJU01000002">
    <property type="protein sequence ID" value="RFM29130.1"/>
    <property type="molecule type" value="Genomic_DNA"/>
</dbReference>
<evidence type="ECO:0000313" key="2">
    <source>
        <dbReference type="Proteomes" id="UP000261284"/>
    </source>
</evidence>
<reference evidence="1 2" key="1">
    <citation type="submission" date="2018-08" db="EMBL/GenBank/DDBJ databases">
        <title>Chitinophagaceae sp. K23C18032701, a novel bacterium isolated from forest soil.</title>
        <authorList>
            <person name="Wang C."/>
        </authorList>
    </citation>
    <scope>NUCLEOTIDE SEQUENCE [LARGE SCALE GENOMIC DNA]</scope>
    <source>
        <strain evidence="1 2">K23C18032701</strain>
    </source>
</reference>
<proteinExistence type="predicted"/>
<dbReference type="Pfam" id="PF13376">
    <property type="entry name" value="OmdA"/>
    <property type="match status" value="1"/>
</dbReference>
<dbReference type="InterPro" id="IPR015018">
    <property type="entry name" value="DUF1905"/>
</dbReference>
<name>A0A3E1NMH0_9BACT</name>
<dbReference type="Proteomes" id="UP000261284">
    <property type="component" value="Unassembled WGS sequence"/>
</dbReference>
<dbReference type="SUPFAM" id="SSF141694">
    <property type="entry name" value="AF2212/PG0164-like"/>
    <property type="match status" value="1"/>
</dbReference>
<organism evidence="1 2">
    <name type="scientific">Deminuibacter soli</name>
    <dbReference type="NCBI Taxonomy" id="2291815"/>
    <lineage>
        <taxon>Bacteria</taxon>
        <taxon>Pseudomonadati</taxon>
        <taxon>Bacteroidota</taxon>
        <taxon>Chitinophagia</taxon>
        <taxon>Chitinophagales</taxon>
        <taxon>Chitinophagaceae</taxon>
        <taxon>Deminuibacter</taxon>
    </lineage>
</organism>
<dbReference type="AlphaFoldDB" id="A0A3E1NMH0"/>
<gene>
    <name evidence="1" type="ORF">DXN05_06550</name>
</gene>
<protein>
    <submittedName>
        <fullName evidence="1">DUF1905 domain-containing protein</fullName>
    </submittedName>
</protein>
<sequence length="175" mass="19854">MIQYTAIIQRFEKQGEKTGWTYIDIPAEYAQKLLPGNKKSFRVKGRLDAYAFEAVSLLPMGEGNFIMPLNGAVRKAIKKQVGASLVVKLAVDKNPEPVKMIPELLECLEDEPAALAYWQGIPQSHRNYWIKWIETAKTDTTRTKRIAQSVNAMAVKKDFGQMLRDARDDRKNLLG</sequence>
<accession>A0A3E1NMH0</accession>
<comment type="caution">
    <text evidence="1">The sequence shown here is derived from an EMBL/GenBank/DDBJ whole genome shotgun (WGS) entry which is preliminary data.</text>
</comment>
<dbReference type="Pfam" id="PF08922">
    <property type="entry name" value="DUF1905"/>
    <property type="match status" value="1"/>
</dbReference>